<proteinExistence type="predicted"/>
<feature type="region of interest" description="Disordered" evidence="1">
    <location>
        <begin position="1"/>
        <end position="37"/>
    </location>
</feature>
<feature type="region of interest" description="Disordered" evidence="1">
    <location>
        <begin position="58"/>
        <end position="81"/>
    </location>
</feature>
<dbReference type="Proteomes" id="UP000634476">
    <property type="component" value="Unassembled WGS sequence"/>
</dbReference>
<feature type="transmembrane region" description="Helical" evidence="2">
    <location>
        <begin position="190"/>
        <end position="207"/>
    </location>
</feature>
<keyword evidence="2" id="KW-0472">Membrane</keyword>
<reference evidence="3" key="1">
    <citation type="submission" date="2021-01" db="EMBL/GenBank/DDBJ databases">
        <title>Whole genome shotgun sequence of Planobispora takensis NBRC 109077.</title>
        <authorList>
            <person name="Komaki H."/>
            <person name="Tamura T."/>
        </authorList>
    </citation>
    <scope>NUCLEOTIDE SEQUENCE</scope>
    <source>
        <strain evidence="3">NBRC 109077</strain>
    </source>
</reference>
<keyword evidence="4" id="KW-1185">Reference proteome</keyword>
<feature type="transmembrane region" description="Helical" evidence="2">
    <location>
        <begin position="213"/>
        <end position="235"/>
    </location>
</feature>
<gene>
    <name evidence="3" type="ORF">Pta02_51070</name>
</gene>
<dbReference type="AlphaFoldDB" id="A0A8J3WUN0"/>
<protein>
    <submittedName>
        <fullName evidence="3">Uncharacterized protein</fullName>
    </submittedName>
</protein>
<feature type="transmembrane region" description="Helical" evidence="2">
    <location>
        <begin position="95"/>
        <end position="113"/>
    </location>
</feature>
<accession>A0A8J3WUN0</accession>
<dbReference type="EMBL" id="BOOK01000036">
    <property type="protein sequence ID" value="GII03099.1"/>
    <property type="molecule type" value="Genomic_DNA"/>
</dbReference>
<evidence type="ECO:0000256" key="2">
    <source>
        <dbReference type="SAM" id="Phobius"/>
    </source>
</evidence>
<evidence type="ECO:0000313" key="3">
    <source>
        <dbReference type="EMBL" id="GII03099.1"/>
    </source>
</evidence>
<keyword evidence="2" id="KW-0812">Transmembrane</keyword>
<comment type="caution">
    <text evidence="3">The sequence shown here is derived from an EMBL/GenBank/DDBJ whole genome shotgun (WGS) entry which is preliminary data.</text>
</comment>
<name>A0A8J3WUN0_9ACTN</name>
<evidence type="ECO:0000313" key="4">
    <source>
        <dbReference type="Proteomes" id="UP000634476"/>
    </source>
</evidence>
<organism evidence="3 4">
    <name type="scientific">Planobispora takensis</name>
    <dbReference type="NCBI Taxonomy" id="1367882"/>
    <lineage>
        <taxon>Bacteria</taxon>
        <taxon>Bacillati</taxon>
        <taxon>Actinomycetota</taxon>
        <taxon>Actinomycetes</taxon>
        <taxon>Streptosporangiales</taxon>
        <taxon>Streptosporangiaceae</taxon>
        <taxon>Planobispora</taxon>
    </lineage>
</organism>
<feature type="transmembrane region" description="Helical" evidence="2">
    <location>
        <begin position="119"/>
        <end position="137"/>
    </location>
</feature>
<evidence type="ECO:0000256" key="1">
    <source>
        <dbReference type="SAM" id="MobiDB-lite"/>
    </source>
</evidence>
<sequence>MPAPATPGGPHRHPYPPTPTAEHSPASSYPPAVRTGPGKNAALHKRLIAAAAQPGTTLQLTDLKTPTDPGAAPPAGAPDHPALSPMRIKETAMEAGKWIIFAALAGAVFVGFKSRQLKMYEFFVCGLFVLLLDGLVFNGQISKWVGDLGSNIPDVADSVTAGLALGPASPRTRRRLAAFGRALWAQRPHWSDYLIITAITLTVHYLLGWSWWFGAVAAGALAVLVAINAALTVLVGPPAGNDGHRGDPDGRHG</sequence>
<keyword evidence="2" id="KW-1133">Transmembrane helix</keyword>